<dbReference type="EMBL" id="QRDP01000004">
    <property type="protein sequence ID" value="RED16193.1"/>
    <property type="molecule type" value="Genomic_DNA"/>
</dbReference>
<dbReference type="Gene3D" id="3.40.50.720">
    <property type="entry name" value="NAD(P)-binding Rossmann-like Domain"/>
    <property type="match status" value="1"/>
</dbReference>
<gene>
    <name evidence="3" type="ORF">DFR46_1210</name>
</gene>
<accession>A0A3D9FEL9</accession>
<dbReference type="RefSeq" id="WP_116235628.1">
    <property type="nucleotide sequence ID" value="NZ_QRDP01000004.1"/>
</dbReference>
<dbReference type="CDD" id="cd05233">
    <property type="entry name" value="SDR_c"/>
    <property type="match status" value="1"/>
</dbReference>
<comment type="similarity">
    <text evidence="1">Belongs to the short-chain dehydrogenases/reductases (SDR) family.</text>
</comment>
<evidence type="ECO:0000256" key="1">
    <source>
        <dbReference type="ARBA" id="ARBA00006484"/>
    </source>
</evidence>
<reference evidence="3 4" key="1">
    <citation type="submission" date="2018-07" db="EMBL/GenBank/DDBJ databases">
        <title>Genomic Encyclopedia of Type Strains, Phase IV (KMG-IV): sequencing the most valuable type-strain genomes for metagenomic binning, comparative biology and taxonomic classification.</title>
        <authorList>
            <person name="Goeker M."/>
        </authorList>
    </citation>
    <scope>NUCLEOTIDE SEQUENCE [LARGE SCALE GENOMIC DNA]</scope>
    <source>
        <strain evidence="3 4">DSM 26725</strain>
    </source>
</reference>
<proteinExistence type="inferred from homology"/>
<dbReference type="PRINTS" id="PR00081">
    <property type="entry name" value="GDHRDH"/>
</dbReference>
<evidence type="ECO:0000313" key="4">
    <source>
        <dbReference type="Proteomes" id="UP000256310"/>
    </source>
</evidence>
<dbReference type="Pfam" id="PF13561">
    <property type="entry name" value="adh_short_C2"/>
    <property type="match status" value="1"/>
</dbReference>
<dbReference type="PRINTS" id="PR00080">
    <property type="entry name" value="SDRFAMILY"/>
</dbReference>
<dbReference type="PANTHER" id="PTHR24321:SF11">
    <property type="entry name" value="BLR0893 PROTEIN"/>
    <property type="match status" value="1"/>
</dbReference>
<dbReference type="AlphaFoldDB" id="A0A3D9FEL9"/>
<evidence type="ECO:0000256" key="2">
    <source>
        <dbReference type="ARBA" id="ARBA00023002"/>
    </source>
</evidence>
<dbReference type="Proteomes" id="UP000256310">
    <property type="component" value="Unassembled WGS sequence"/>
</dbReference>
<dbReference type="SUPFAM" id="SSF51735">
    <property type="entry name" value="NAD(P)-binding Rossmann-fold domains"/>
    <property type="match status" value="1"/>
</dbReference>
<evidence type="ECO:0000313" key="3">
    <source>
        <dbReference type="EMBL" id="RED16193.1"/>
    </source>
</evidence>
<name>A0A3D9FEL9_9SPHN</name>
<sequence>MRFEGKRVVITGGASGIGRATAEAFIAEGAQVMMGDLNAEAGDAMAADTRFDNRLAFQKTDVCEVGEIKDLLDSAAGHFGGIDILFNNAGAGGAPERIDEMTAEGWDSTMNLLLRSVAMGTRYAVDHMKKAGGGVIVNTSSINAHEAGWGPVAYATAKAGVRHLSKLSAAQLAVHNIRVNSISPGFIMTNIFADSRKDEPEEARKIDEAIHAFSPMAQPVARSGMPEDIAQAVLYLSSDQGGFVSGIDLTVDGGITVGHRHSWDPDTPGLLDLIQAQADGEA</sequence>
<keyword evidence="2" id="KW-0560">Oxidoreductase</keyword>
<comment type="caution">
    <text evidence="3">The sequence shown here is derived from an EMBL/GenBank/DDBJ whole genome shotgun (WGS) entry which is preliminary data.</text>
</comment>
<dbReference type="OrthoDB" id="9812986at2"/>
<dbReference type="FunFam" id="3.40.50.720:FF:000084">
    <property type="entry name" value="Short-chain dehydrogenase reductase"/>
    <property type="match status" value="1"/>
</dbReference>
<keyword evidence="4" id="KW-1185">Reference proteome</keyword>
<dbReference type="PANTHER" id="PTHR24321">
    <property type="entry name" value="DEHYDROGENASES, SHORT CHAIN"/>
    <property type="match status" value="1"/>
</dbReference>
<dbReference type="InterPro" id="IPR002347">
    <property type="entry name" value="SDR_fam"/>
</dbReference>
<dbReference type="InterPro" id="IPR036291">
    <property type="entry name" value="NAD(P)-bd_dom_sf"/>
</dbReference>
<organism evidence="3 4">
    <name type="scientific">Parasphingopyxis lamellibrachiae</name>
    <dbReference type="NCBI Taxonomy" id="680125"/>
    <lineage>
        <taxon>Bacteria</taxon>
        <taxon>Pseudomonadati</taxon>
        <taxon>Pseudomonadota</taxon>
        <taxon>Alphaproteobacteria</taxon>
        <taxon>Sphingomonadales</taxon>
        <taxon>Sphingomonadaceae</taxon>
        <taxon>Parasphingopyxis</taxon>
    </lineage>
</organism>
<protein>
    <submittedName>
        <fullName evidence="3">NAD(P)-dependent dehydrogenase (Short-subunit alcohol dehydrogenase family)</fullName>
    </submittedName>
</protein>
<dbReference type="GO" id="GO:0016491">
    <property type="term" value="F:oxidoreductase activity"/>
    <property type="evidence" value="ECO:0007669"/>
    <property type="project" value="UniProtKB-KW"/>
</dbReference>